<organism evidence="3 4">
    <name type="scientific">Halanaerobium saccharolyticum</name>
    <dbReference type="NCBI Taxonomy" id="43595"/>
    <lineage>
        <taxon>Bacteria</taxon>
        <taxon>Bacillati</taxon>
        <taxon>Bacillota</taxon>
        <taxon>Clostridia</taxon>
        <taxon>Halanaerobiales</taxon>
        <taxon>Halanaerobiaceae</taxon>
        <taxon>Halanaerobium</taxon>
    </lineage>
</organism>
<feature type="compositionally biased region" description="Basic and acidic residues" evidence="2">
    <location>
        <begin position="74"/>
        <end position="106"/>
    </location>
</feature>
<dbReference type="Pfam" id="PF01969">
    <property type="entry name" value="Ni_insertion"/>
    <property type="match status" value="1"/>
</dbReference>
<protein>
    <submittedName>
        <fullName evidence="3">Uncharacterized protein (TIGR00299 family) protein</fullName>
    </submittedName>
</protein>
<feature type="region of interest" description="Disordered" evidence="2">
    <location>
        <begin position="74"/>
        <end position="152"/>
    </location>
</feature>
<dbReference type="EMBL" id="SNXX01000017">
    <property type="protein sequence ID" value="TDP91288.1"/>
    <property type="molecule type" value="Genomic_DNA"/>
</dbReference>
<reference evidence="3 4" key="1">
    <citation type="submission" date="2019-03" db="EMBL/GenBank/DDBJ databases">
        <title>Subsurface microbial communities from deep shales in Ohio and West Virginia, USA.</title>
        <authorList>
            <person name="Wrighton K."/>
        </authorList>
    </citation>
    <scope>NUCLEOTIDE SEQUENCE [LARGE SCALE GENOMIC DNA]</scope>
    <source>
        <strain evidence="3 4">MSL 7</strain>
    </source>
</reference>
<sequence>MKTENILYFDINSGISGDMTIASLLDLGVDKDKFLNELKKLKLAGYEIEISTVQKNGITATDFKVILEDESHPDLVEDSGHSHDHSHNHSDHSHDHDGHPHEHHEGGCQGCGNHDHHHNDHSHSDSDHQHDHLDHNHNHGEGHSHSHEHSSNHVHRNFNDIKELINQSQLNQNVKDLSIDIFAKVAEAEAKVHNKKIDEVHFHEVGAVDSIVDIVGAAILVDLLNPDHIYASPVPLGTGFVDAAHGRIPVPAPATIEILKDVPVYSTNIRGELVTPTGAAIIKTLAEEFIELPEVEIEKIAYGAGKKDFEITNLLRVYQAKKKLKKSY</sequence>
<comment type="caution">
    <text evidence="3">The sequence shown here is derived from an EMBL/GenBank/DDBJ whole genome shotgun (WGS) entry which is preliminary data.</text>
</comment>
<gene>
    <name evidence="3" type="ORF">C7957_11726</name>
</gene>
<accession>A0A4V3CXR5</accession>
<evidence type="ECO:0000313" key="3">
    <source>
        <dbReference type="EMBL" id="TDP91288.1"/>
    </source>
</evidence>
<dbReference type="RefSeq" id="WP_133530702.1">
    <property type="nucleotide sequence ID" value="NZ_SNXX01000017.1"/>
</dbReference>
<proteinExistence type="predicted"/>
<evidence type="ECO:0000256" key="1">
    <source>
        <dbReference type="ARBA" id="ARBA00022596"/>
    </source>
</evidence>
<dbReference type="Proteomes" id="UP000295176">
    <property type="component" value="Unassembled WGS sequence"/>
</dbReference>
<dbReference type="PANTHER" id="PTHR36566">
    <property type="entry name" value="NICKEL INSERTION PROTEIN-RELATED"/>
    <property type="match status" value="1"/>
</dbReference>
<name>A0A4V3CXR5_9FIRM</name>
<evidence type="ECO:0000256" key="2">
    <source>
        <dbReference type="SAM" id="MobiDB-lite"/>
    </source>
</evidence>
<dbReference type="AlphaFoldDB" id="A0A4V3CXR5"/>
<evidence type="ECO:0000313" key="4">
    <source>
        <dbReference type="Proteomes" id="UP000295176"/>
    </source>
</evidence>
<dbReference type="PANTHER" id="PTHR36566:SF1">
    <property type="entry name" value="PYRIDINIUM-3,5-BISTHIOCARBOXYLIC ACID MONONUCLEOTIDE NICKEL INSERTION PROTEIN"/>
    <property type="match status" value="1"/>
</dbReference>
<keyword evidence="1" id="KW-0533">Nickel</keyword>
<dbReference type="InterPro" id="IPR002822">
    <property type="entry name" value="Ni_insertion"/>
</dbReference>
<feature type="compositionally biased region" description="Basic and acidic residues" evidence="2">
    <location>
        <begin position="113"/>
        <end position="152"/>
    </location>
</feature>